<gene>
    <name evidence="1" type="ORF">BU23DRAFT_544186</name>
</gene>
<keyword evidence="2" id="KW-1185">Reference proteome</keyword>
<protein>
    <submittedName>
        <fullName evidence="1">Uncharacterized protein</fullName>
    </submittedName>
</protein>
<dbReference type="AlphaFoldDB" id="A0A6A5UNL5"/>
<evidence type="ECO:0000313" key="2">
    <source>
        <dbReference type="Proteomes" id="UP000800036"/>
    </source>
</evidence>
<dbReference type="EMBL" id="ML976744">
    <property type="protein sequence ID" value="KAF1966521.1"/>
    <property type="molecule type" value="Genomic_DNA"/>
</dbReference>
<dbReference type="OrthoDB" id="4732550at2759"/>
<evidence type="ECO:0000313" key="1">
    <source>
        <dbReference type="EMBL" id="KAF1966521.1"/>
    </source>
</evidence>
<dbReference type="Proteomes" id="UP000800036">
    <property type="component" value="Unassembled WGS sequence"/>
</dbReference>
<name>A0A6A5UNL5_9PLEO</name>
<sequence>MSLGLGISTLQEPLSDHKGQSRVLLHSSTPPKSPLITSNLCEALESNGRQCQQSLRSEGETWCRRHSSELKDFQIKWDKVFKDAERVEASTPDTARQKILKLRQAMDIRRQIRERFYSRGEDTSDFINWITTLEKDMRTLADSILMLNLNRGPTPETPGGLSPYPDKLNSERIMVLQSPLSPRIPITSLHNMPDDGTILILKHFYSDLCVEGVRRLYSIVPDLNDSGLPVGSPLLEPRNDGGTDIIRAWFRIMILNNSEAEVLEHAVRSRSISQFLLGCHASQLETYYDFFEKAWRPHALQYLRVAICAQTLTEGDAKTVELLGGRIPSTTVSLRMTKACWDILYRWFPMLLTPWTLASICFNFEDYTTVCKLLMLGLYQDYWFDRSSMHNECVTGVYLGFIPSSKGPIIDNSLISLDGTVVQAQCRNYVCGQMAIGDPLTQELLNELQKRTERLLLVVYEGTNADATVYPTEGELFIKRHRSAKSRDEFEFAEWTTDITLEDIKNDLRFRKKSMYDPIVVDSWQFIVIDREVGLPFELFDIIQDTLLMLVDDPYPEELVNRVIQEIIPPAAQEVCRKDMKISDSKRFQFPAPPEVQYEGNRQRSHETDRQILLAHQTKMLADGPSREANRFIRRVIDDMERCGIISLAPEYETPQTRPVIIQSSDGGLDLYFPYEFGGLSPDAELTPNLSLPRKSCLLDFVSNFKRQQPEGIMAKGSILPHYCAWPMPAIRRMGKSRLNFGTWEGHVYHWNAMPFDRPWSSHAWQYYVQHYINSKYPYVMFYLTTFVICATNLVDAEEKVSILLKETEKRGWRIVLPNARDWRTNVNDLRLEKLFGGVGPT</sequence>
<reference evidence="1" key="1">
    <citation type="journal article" date="2020" name="Stud. Mycol.">
        <title>101 Dothideomycetes genomes: a test case for predicting lifestyles and emergence of pathogens.</title>
        <authorList>
            <person name="Haridas S."/>
            <person name="Albert R."/>
            <person name="Binder M."/>
            <person name="Bloem J."/>
            <person name="Labutti K."/>
            <person name="Salamov A."/>
            <person name="Andreopoulos B."/>
            <person name="Baker S."/>
            <person name="Barry K."/>
            <person name="Bills G."/>
            <person name="Bluhm B."/>
            <person name="Cannon C."/>
            <person name="Castanera R."/>
            <person name="Culley D."/>
            <person name="Daum C."/>
            <person name="Ezra D."/>
            <person name="Gonzalez J."/>
            <person name="Henrissat B."/>
            <person name="Kuo A."/>
            <person name="Liang C."/>
            <person name="Lipzen A."/>
            <person name="Lutzoni F."/>
            <person name="Magnuson J."/>
            <person name="Mondo S."/>
            <person name="Nolan M."/>
            <person name="Ohm R."/>
            <person name="Pangilinan J."/>
            <person name="Park H.-J."/>
            <person name="Ramirez L."/>
            <person name="Alfaro M."/>
            <person name="Sun H."/>
            <person name="Tritt A."/>
            <person name="Yoshinaga Y."/>
            <person name="Zwiers L.-H."/>
            <person name="Turgeon B."/>
            <person name="Goodwin S."/>
            <person name="Spatafora J."/>
            <person name="Crous P."/>
            <person name="Grigoriev I."/>
        </authorList>
    </citation>
    <scope>NUCLEOTIDE SEQUENCE</scope>
    <source>
        <strain evidence="1">CBS 107.79</strain>
    </source>
</reference>
<organism evidence="1 2">
    <name type="scientific">Bimuria novae-zelandiae CBS 107.79</name>
    <dbReference type="NCBI Taxonomy" id="1447943"/>
    <lineage>
        <taxon>Eukaryota</taxon>
        <taxon>Fungi</taxon>
        <taxon>Dikarya</taxon>
        <taxon>Ascomycota</taxon>
        <taxon>Pezizomycotina</taxon>
        <taxon>Dothideomycetes</taxon>
        <taxon>Pleosporomycetidae</taxon>
        <taxon>Pleosporales</taxon>
        <taxon>Massarineae</taxon>
        <taxon>Didymosphaeriaceae</taxon>
        <taxon>Bimuria</taxon>
    </lineage>
</organism>
<proteinExistence type="predicted"/>
<accession>A0A6A5UNL5</accession>